<keyword evidence="3" id="KW-1185">Reference proteome</keyword>
<accession>A0ABK9NGA6</accession>
<dbReference type="Proteomes" id="UP000092444">
    <property type="component" value="Unassembled WGS sequence"/>
</dbReference>
<protein>
    <recommendedName>
        <fullName evidence="4">SUN domain-containing protein</fullName>
    </recommendedName>
</protein>
<evidence type="ECO:0000313" key="2">
    <source>
        <dbReference type="EnsemblMetazoa" id="GMOY014237.P1396"/>
    </source>
</evidence>
<sequence>MAESGERRVDPTSQAQAETSALTPTQHSLNISAQQMDEVMEFERAADDVVNGLRVELRDYTDRVQREATNRVLDAARSMPTVAGSVPAFAPTRSSDDILQIIQAAQAPILRMLDDMNCRLNSIHGCSDQGTLIAGLPAMPSPPIVSAPNVYATARYTNWHMRNFGGQWCSLLALRIAIDTASVTSFNDRASRIQLLYTFQMLPRVQVVDEFSRFPGSNFYFEMGSTLGMTVRHGT</sequence>
<dbReference type="EnsemblMetazoa" id="GMOY014237.R1396">
    <property type="protein sequence ID" value="GMOY014237.P1396"/>
    <property type="gene ID" value="GMOY014237"/>
</dbReference>
<dbReference type="Gene3D" id="1.20.120.70">
    <property type="entry name" value="Tobacco mosaic virus-like, coat protein"/>
    <property type="match status" value="1"/>
</dbReference>
<evidence type="ECO:0000256" key="1">
    <source>
        <dbReference type="SAM" id="MobiDB-lite"/>
    </source>
</evidence>
<evidence type="ECO:0008006" key="4">
    <source>
        <dbReference type="Google" id="ProtNLM"/>
    </source>
</evidence>
<dbReference type="EMBL" id="CCAG010022617">
    <property type="status" value="NOT_ANNOTATED_CDS"/>
    <property type="molecule type" value="Genomic_DNA"/>
</dbReference>
<evidence type="ECO:0000313" key="3">
    <source>
        <dbReference type="Proteomes" id="UP000092444"/>
    </source>
</evidence>
<feature type="region of interest" description="Disordered" evidence="1">
    <location>
        <begin position="1"/>
        <end position="29"/>
    </location>
</feature>
<reference evidence="2" key="1">
    <citation type="submission" date="2025-05" db="UniProtKB">
        <authorList>
            <consortium name="EnsemblMetazoa"/>
        </authorList>
    </citation>
    <scope>IDENTIFICATION</scope>
    <source>
        <strain evidence="2">Yale</strain>
    </source>
</reference>
<organism evidence="2 3">
    <name type="scientific">Glossina morsitans morsitans</name>
    <name type="common">Savannah tsetse fly</name>
    <dbReference type="NCBI Taxonomy" id="37546"/>
    <lineage>
        <taxon>Eukaryota</taxon>
        <taxon>Metazoa</taxon>
        <taxon>Ecdysozoa</taxon>
        <taxon>Arthropoda</taxon>
        <taxon>Hexapoda</taxon>
        <taxon>Insecta</taxon>
        <taxon>Pterygota</taxon>
        <taxon>Neoptera</taxon>
        <taxon>Endopterygota</taxon>
        <taxon>Diptera</taxon>
        <taxon>Brachycera</taxon>
        <taxon>Muscomorpha</taxon>
        <taxon>Hippoboscoidea</taxon>
        <taxon>Glossinidae</taxon>
        <taxon>Glossina</taxon>
    </lineage>
</organism>
<feature type="compositionally biased region" description="Basic and acidic residues" evidence="1">
    <location>
        <begin position="1"/>
        <end position="10"/>
    </location>
</feature>
<proteinExistence type="predicted"/>
<name>A0ABK9NGA6_GLOMM</name>
<dbReference type="InterPro" id="IPR036417">
    <property type="entry name" value="TMV-like_coat_sf"/>
</dbReference>
<feature type="compositionally biased region" description="Polar residues" evidence="1">
    <location>
        <begin position="11"/>
        <end position="29"/>
    </location>
</feature>